<dbReference type="SUPFAM" id="SSF103378">
    <property type="entry name" value="2-methylcitrate dehydratase PrpD"/>
    <property type="match status" value="1"/>
</dbReference>
<dbReference type="Proteomes" id="UP000295756">
    <property type="component" value="Chromosome"/>
</dbReference>
<keyword evidence="4" id="KW-1185">Reference proteome</keyword>
<dbReference type="PANTHER" id="PTHR16943:SF8">
    <property type="entry name" value="2-METHYLCITRATE DEHYDRATASE"/>
    <property type="match status" value="1"/>
</dbReference>
<sequence length="418" mass="46208">MLKTTDIAAWALSQKPTVNKNIYKLAKMALLDYIAVVSLGQKEAAYHSLKQTFTSSDDGTKALKLGFAAHLLDLDDMQDDLRGHPGAVIFSSIFALNDSVTIDEVLDAYVIGLEIAARLGDLVNPNLYETGHHASSHLGQIGAAVALSYLRHDNEVMMAKVIGLAITEAQGSLFQFGSDVKSFHIGLSARAAIDAIKFTQTDLTGQLNGLFVEKSIIDQYHALDTIALDQWFQAFGRPWKIEKLWFKQYPFCSAAYRAVDALLIIKKNHHATRENVTALTVSFGIGRDAALRYKQPKTGIEGRFSIEYILWQVLGDISPLSRNPYQVELLSQSPSNLITRVYETQEAANLSSEVSLTLTNGQQLSARIFDPVGSPKNPLALTQILEKIALSFSKTQVQQMIEAIEQNNWHAIKQFVVI</sequence>
<dbReference type="InterPro" id="IPR042188">
    <property type="entry name" value="MmgE/PrpD_sf_2"/>
</dbReference>
<dbReference type="PANTHER" id="PTHR16943">
    <property type="entry name" value="2-METHYLCITRATE DEHYDRATASE-RELATED"/>
    <property type="match status" value="1"/>
</dbReference>
<proteinExistence type="inferred from homology"/>
<evidence type="ECO:0000313" key="4">
    <source>
        <dbReference type="Proteomes" id="UP000295756"/>
    </source>
</evidence>
<dbReference type="EMBL" id="CP037939">
    <property type="protein sequence ID" value="QBR47302.1"/>
    <property type="molecule type" value="Genomic_DNA"/>
</dbReference>
<protein>
    <recommendedName>
        <fullName evidence="2">MmgE/PrpD N-terminal domain-containing protein</fullName>
    </recommendedName>
</protein>
<dbReference type="Gene3D" id="1.10.4100.10">
    <property type="entry name" value="2-methylcitrate dehydratase PrpD"/>
    <property type="match status" value="1"/>
</dbReference>
<dbReference type="InterPro" id="IPR036148">
    <property type="entry name" value="MmgE/PrpD_sf"/>
</dbReference>
<reference evidence="3 4" key="1">
    <citation type="submission" date="2019-03" db="EMBL/GenBank/DDBJ databases">
        <title>Complete Genome Sequence of Leuconostoc kimchii strain NKJ218 Isolated from Homemade Kimchi.</title>
        <authorList>
            <person name="Jung J.Y."/>
            <person name="Jin H.M."/>
            <person name="Jung J.-W."/>
            <person name="Lee S.-Y."/>
            <person name="Ryu B.-G."/>
            <person name="Han S.-S."/>
            <person name="Kang H.K."/>
            <person name="Choi H.W."/>
            <person name="Chung E.J."/>
            <person name="Choi K.-M."/>
        </authorList>
    </citation>
    <scope>NUCLEOTIDE SEQUENCE [LARGE SCALE GENOMIC DNA]</scope>
    <source>
        <strain evidence="3 4">NKJ218</strain>
    </source>
</reference>
<evidence type="ECO:0000256" key="1">
    <source>
        <dbReference type="ARBA" id="ARBA00006174"/>
    </source>
</evidence>
<dbReference type="InterPro" id="IPR042183">
    <property type="entry name" value="MmgE/PrpD_sf_1"/>
</dbReference>
<feature type="domain" description="MmgE/PrpD N-terminal" evidence="2">
    <location>
        <begin position="62"/>
        <end position="208"/>
    </location>
</feature>
<dbReference type="InterPro" id="IPR045336">
    <property type="entry name" value="MmgE_PrpD_N"/>
</dbReference>
<dbReference type="Gene3D" id="3.30.1330.120">
    <property type="entry name" value="2-methylcitrate dehydratase PrpD"/>
    <property type="match status" value="1"/>
</dbReference>
<evidence type="ECO:0000313" key="3">
    <source>
        <dbReference type="EMBL" id="QBR47302.1"/>
    </source>
</evidence>
<organism evidence="3 4">
    <name type="scientific">Leuconostoc kimchii</name>
    <dbReference type="NCBI Taxonomy" id="136609"/>
    <lineage>
        <taxon>Bacteria</taxon>
        <taxon>Bacillati</taxon>
        <taxon>Bacillota</taxon>
        <taxon>Bacilli</taxon>
        <taxon>Lactobacillales</taxon>
        <taxon>Lactobacillaceae</taxon>
        <taxon>Leuconostoc</taxon>
    </lineage>
</organism>
<name>A0ABX5SLG6_9LACO</name>
<gene>
    <name evidence="3" type="ORF">EW139_03870</name>
</gene>
<dbReference type="InterPro" id="IPR005656">
    <property type="entry name" value="MmgE_PrpD"/>
</dbReference>
<accession>A0ABX5SLG6</accession>
<comment type="similarity">
    <text evidence="1">Belongs to the PrpD family.</text>
</comment>
<dbReference type="Pfam" id="PF03972">
    <property type="entry name" value="MmgE_PrpD_N"/>
    <property type="match status" value="1"/>
</dbReference>
<dbReference type="RefSeq" id="WP_013102580.1">
    <property type="nucleotide sequence ID" value="NZ_CP037939.1"/>
</dbReference>
<evidence type="ECO:0000259" key="2">
    <source>
        <dbReference type="Pfam" id="PF03972"/>
    </source>
</evidence>